<evidence type="ECO:0000259" key="1">
    <source>
        <dbReference type="Pfam" id="PF05050"/>
    </source>
</evidence>
<dbReference type="EMBL" id="UOFQ01000180">
    <property type="protein sequence ID" value="VAW90309.1"/>
    <property type="molecule type" value="Genomic_DNA"/>
</dbReference>
<protein>
    <recommendedName>
        <fullName evidence="1">Methyltransferase FkbM domain-containing protein</fullName>
    </recommendedName>
</protein>
<reference evidence="2" key="1">
    <citation type="submission" date="2018-06" db="EMBL/GenBank/DDBJ databases">
        <authorList>
            <person name="Zhirakovskaya E."/>
        </authorList>
    </citation>
    <scope>NUCLEOTIDE SEQUENCE</scope>
</reference>
<dbReference type="PANTHER" id="PTHR34203">
    <property type="entry name" value="METHYLTRANSFERASE, FKBM FAMILY PROTEIN"/>
    <property type="match status" value="1"/>
</dbReference>
<proteinExistence type="predicted"/>
<name>A0A3B0ZWJ8_9ZZZZ</name>
<dbReference type="NCBIfam" id="TIGR01444">
    <property type="entry name" value="fkbM_fam"/>
    <property type="match status" value="1"/>
</dbReference>
<feature type="domain" description="Methyltransferase FkbM" evidence="1">
    <location>
        <begin position="70"/>
        <end position="219"/>
    </location>
</feature>
<gene>
    <name evidence="2" type="ORF">MNBD_GAMMA17-1186</name>
</gene>
<evidence type="ECO:0000313" key="2">
    <source>
        <dbReference type="EMBL" id="VAW90309.1"/>
    </source>
</evidence>
<dbReference type="InterPro" id="IPR006342">
    <property type="entry name" value="FkbM_mtfrase"/>
</dbReference>
<organism evidence="2">
    <name type="scientific">hydrothermal vent metagenome</name>
    <dbReference type="NCBI Taxonomy" id="652676"/>
    <lineage>
        <taxon>unclassified sequences</taxon>
        <taxon>metagenomes</taxon>
        <taxon>ecological metagenomes</taxon>
    </lineage>
</organism>
<dbReference type="Pfam" id="PF05050">
    <property type="entry name" value="Methyltransf_21"/>
    <property type="match status" value="1"/>
</dbReference>
<dbReference type="InterPro" id="IPR052514">
    <property type="entry name" value="SAM-dependent_MTase"/>
</dbReference>
<dbReference type="Gene3D" id="3.40.50.150">
    <property type="entry name" value="Vaccinia Virus protein VP39"/>
    <property type="match status" value="1"/>
</dbReference>
<sequence length="296" mass="33264">MLKSLNKLKREIARGLSNIGLKTVKTNYYGLNLVVPMLHGVGRKLIVPDDPWMSRCLAQQLALKPGAVIDIGANAGIYLVKLRAIDRERQYIGFEPNPLCKYYVSEVIRLNNFKKANCFPFALSNKDEVRTLYASKADDAGASLIQEFKNEDDLSYSTEVVTVIGDQFIKLLDLPDGISTIKIDVEGAELEVLEGLCETIDKFKPTFYCEIWNPVDDGTPGYQQRLTRLKALFKLLDDYNYVIYGASQDGALNQIKGIEAISHHYRLEYMLVHESDAADMLKAFETEKGTPVDTPL</sequence>
<accession>A0A3B0ZWJ8</accession>
<dbReference type="InterPro" id="IPR029063">
    <property type="entry name" value="SAM-dependent_MTases_sf"/>
</dbReference>
<dbReference type="AlphaFoldDB" id="A0A3B0ZWJ8"/>
<dbReference type="SUPFAM" id="SSF53335">
    <property type="entry name" value="S-adenosyl-L-methionine-dependent methyltransferases"/>
    <property type="match status" value="1"/>
</dbReference>
<dbReference type="PANTHER" id="PTHR34203:SF15">
    <property type="entry name" value="SLL1173 PROTEIN"/>
    <property type="match status" value="1"/>
</dbReference>